<dbReference type="Proteomes" id="UP000011682">
    <property type="component" value="Unassembled WGS sequence"/>
</dbReference>
<feature type="compositionally biased region" description="Basic residues" evidence="1">
    <location>
        <begin position="44"/>
        <end position="55"/>
    </location>
</feature>
<keyword evidence="3" id="KW-1185">Reference proteome</keyword>
<gene>
    <name evidence="2" type="ORF">D187_007817</name>
</gene>
<dbReference type="AlphaFoldDB" id="S9NW77"/>
<feature type="compositionally biased region" description="Pro residues" evidence="1">
    <location>
        <begin position="14"/>
        <end position="42"/>
    </location>
</feature>
<feature type="region of interest" description="Disordered" evidence="1">
    <location>
        <begin position="1"/>
        <end position="55"/>
    </location>
</feature>
<evidence type="ECO:0000313" key="2">
    <source>
        <dbReference type="EMBL" id="EPX56475.1"/>
    </source>
</evidence>
<sequence>MQDGEGHAPVSTRPIPPTPPDPPGPPAPGPSVLRPPPEPPGPARAHRKLVRFMRS</sequence>
<name>S9NW77_CYSF2</name>
<evidence type="ECO:0000256" key="1">
    <source>
        <dbReference type="SAM" id="MobiDB-lite"/>
    </source>
</evidence>
<evidence type="ECO:0000313" key="3">
    <source>
        <dbReference type="Proteomes" id="UP000011682"/>
    </source>
</evidence>
<comment type="caution">
    <text evidence="2">The sequence shown here is derived from an EMBL/GenBank/DDBJ whole genome shotgun (WGS) entry which is preliminary data.</text>
</comment>
<reference evidence="2" key="1">
    <citation type="submission" date="2013-05" db="EMBL/GenBank/DDBJ databases">
        <title>Genome assembly of Cystobacter fuscus DSM 2262.</title>
        <authorList>
            <person name="Sharma G."/>
            <person name="Khatri I."/>
            <person name="Kaur C."/>
            <person name="Mayilraj S."/>
            <person name="Subramanian S."/>
        </authorList>
    </citation>
    <scope>NUCLEOTIDE SEQUENCE [LARGE SCALE GENOMIC DNA]</scope>
    <source>
        <strain evidence="2">DSM 2262</strain>
    </source>
</reference>
<accession>S9NW77</accession>
<dbReference type="EMBL" id="ANAH02000066">
    <property type="protein sequence ID" value="EPX56475.1"/>
    <property type="molecule type" value="Genomic_DNA"/>
</dbReference>
<proteinExistence type="predicted"/>
<protein>
    <submittedName>
        <fullName evidence="2">Uncharacterized protein</fullName>
    </submittedName>
</protein>
<organism evidence="2 3">
    <name type="scientific">Cystobacter fuscus (strain ATCC 25194 / DSM 2262 / NBRC 100088 / M29)</name>
    <dbReference type="NCBI Taxonomy" id="1242864"/>
    <lineage>
        <taxon>Bacteria</taxon>
        <taxon>Pseudomonadati</taxon>
        <taxon>Myxococcota</taxon>
        <taxon>Myxococcia</taxon>
        <taxon>Myxococcales</taxon>
        <taxon>Cystobacterineae</taxon>
        <taxon>Archangiaceae</taxon>
        <taxon>Cystobacter</taxon>
    </lineage>
</organism>